<keyword evidence="5" id="KW-0456">Lyase</keyword>
<evidence type="ECO:0008006" key="9">
    <source>
        <dbReference type="Google" id="ProtNLM"/>
    </source>
</evidence>
<gene>
    <name evidence="7" type="ORF">A3H60_01160</name>
</gene>
<dbReference type="InterPro" id="IPR003770">
    <property type="entry name" value="MLTG-like"/>
</dbReference>
<protein>
    <recommendedName>
        <fullName evidence="9">Endolytic murein transglycosylase</fullName>
    </recommendedName>
</protein>
<keyword evidence="3" id="KW-1133">Transmembrane helix</keyword>
<evidence type="ECO:0000313" key="7">
    <source>
        <dbReference type="EMBL" id="OHB10947.1"/>
    </source>
</evidence>
<evidence type="ECO:0000256" key="6">
    <source>
        <dbReference type="ARBA" id="ARBA00023316"/>
    </source>
</evidence>
<sequence length="288" mass="32801">MLRARLFIAGGILFVLCFWFTAPPLSFPTDSIITVPEGVGLYEVAKELKQNHVIRSPFWFRVSATMLGGERLMKAGQYYLSRPQNTVVIAWRIFREDHDVETVKLTIPEGFKVEEISALFDDRFKFFDHDTFLALAPEGYLFPDTYFVPVTATASSTILLLENNFERKISDRLAEIQDSGHSLDDVVQMAAILESELKSEEDKKIASGILWKRLRLKMPLQVDSDPDTYKHLGFPPKPISNPGLESIDAALHPTSTPYLYFLTGDDGMTHYSKTFEEHVAKKQKYIKN</sequence>
<dbReference type="AlphaFoldDB" id="A0A1G2UNH8"/>
<keyword evidence="1" id="KW-1003">Cell membrane</keyword>
<evidence type="ECO:0000313" key="8">
    <source>
        <dbReference type="Proteomes" id="UP000177202"/>
    </source>
</evidence>
<evidence type="ECO:0000256" key="2">
    <source>
        <dbReference type="ARBA" id="ARBA00022692"/>
    </source>
</evidence>
<accession>A0A1G2UNH8</accession>
<name>A0A1G2UNH8_9BACT</name>
<dbReference type="GO" id="GO:0016829">
    <property type="term" value="F:lyase activity"/>
    <property type="evidence" value="ECO:0007669"/>
    <property type="project" value="UniProtKB-KW"/>
</dbReference>
<evidence type="ECO:0000256" key="3">
    <source>
        <dbReference type="ARBA" id="ARBA00022989"/>
    </source>
</evidence>
<comment type="caution">
    <text evidence="7">The sequence shown here is derived from an EMBL/GenBank/DDBJ whole genome shotgun (WGS) entry which is preliminary data.</text>
</comment>
<organism evidence="7 8">
    <name type="scientific">Candidatus Zambryskibacteria bacterium RIFCSPLOWO2_02_FULL_44_12b</name>
    <dbReference type="NCBI Taxonomy" id="1802772"/>
    <lineage>
        <taxon>Bacteria</taxon>
        <taxon>Candidatus Zambryskiibacteriota</taxon>
    </lineage>
</organism>
<evidence type="ECO:0000256" key="4">
    <source>
        <dbReference type="ARBA" id="ARBA00023136"/>
    </source>
</evidence>
<dbReference type="Pfam" id="PF02618">
    <property type="entry name" value="YceG"/>
    <property type="match status" value="2"/>
</dbReference>
<evidence type="ECO:0000256" key="1">
    <source>
        <dbReference type="ARBA" id="ARBA00022475"/>
    </source>
</evidence>
<dbReference type="PANTHER" id="PTHR30518:SF2">
    <property type="entry name" value="ENDOLYTIC MUREIN TRANSGLYCOSYLASE"/>
    <property type="match status" value="1"/>
</dbReference>
<dbReference type="STRING" id="1802772.A3H60_01160"/>
<keyword evidence="2" id="KW-0812">Transmembrane</keyword>
<dbReference type="EMBL" id="MHWP01000003">
    <property type="protein sequence ID" value="OHB10947.1"/>
    <property type="molecule type" value="Genomic_DNA"/>
</dbReference>
<dbReference type="GO" id="GO:0071555">
    <property type="term" value="P:cell wall organization"/>
    <property type="evidence" value="ECO:0007669"/>
    <property type="project" value="UniProtKB-KW"/>
</dbReference>
<dbReference type="Proteomes" id="UP000177202">
    <property type="component" value="Unassembled WGS sequence"/>
</dbReference>
<keyword evidence="6" id="KW-0961">Cell wall biogenesis/degradation</keyword>
<dbReference type="Gene3D" id="3.30.1490.480">
    <property type="entry name" value="Endolytic murein transglycosylase"/>
    <property type="match status" value="1"/>
</dbReference>
<proteinExistence type="predicted"/>
<dbReference type="Gene3D" id="3.30.160.60">
    <property type="entry name" value="Classic Zinc Finger"/>
    <property type="match status" value="1"/>
</dbReference>
<dbReference type="PANTHER" id="PTHR30518">
    <property type="entry name" value="ENDOLYTIC MUREIN TRANSGLYCOSYLASE"/>
    <property type="match status" value="1"/>
</dbReference>
<keyword evidence="4" id="KW-0472">Membrane</keyword>
<evidence type="ECO:0000256" key="5">
    <source>
        <dbReference type="ARBA" id="ARBA00023239"/>
    </source>
</evidence>
<reference evidence="7 8" key="1">
    <citation type="journal article" date="2016" name="Nat. Commun.">
        <title>Thousands of microbial genomes shed light on interconnected biogeochemical processes in an aquifer system.</title>
        <authorList>
            <person name="Anantharaman K."/>
            <person name="Brown C.T."/>
            <person name="Hug L.A."/>
            <person name="Sharon I."/>
            <person name="Castelle C.J."/>
            <person name="Probst A.J."/>
            <person name="Thomas B.C."/>
            <person name="Singh A."/>
            <person name="Wilkins M.J."/>
            <person name="Karaoz U."/>
            <person name="Brodie E.L."/>
            <person name="Williams K.H."/>
            <person name="Hubbard S.S."/>
            <person name="Banfield J.F."/>
        </authorList>
    </citation>
    <scope>NUCLEOTIDE SEQUENCE [LARGE SCALE GENOMIC DNA]</scope>
</reference>